<dbReference type="SUPFAM" id="SSF141530">
    <property type="entry name" value="PTSIIA/GutA-like"/>
    <property type="match status" value="1"/>
</dbReference>
<gene>
    <name evidence="1" type="ORF">HNR32_002095</name>
</gene>
<dbReference type="EMBL" id="JACHFH010000028">
    <property type="protein sequence ID" value="MBB5336940.1"/>
    <property type="molecule type" value="Genomic_DNA"/>
</dbReference>
<reference evidence="1 2" key="1">
    <citation type="submission" date="2020-08" db="EMBL/GenBank/DDBJ databases">
        <title>Genomic Encyclopedia of Type Strains, Phase IV (KMG-IV): sequencing the most valuable type-strain genomes for metagenomic binning, comparative biology and taxonomic classification.</title>
        <authorList>
            <person name="Goeker M."/>
        </authorList>
    </citation>
    <scope>NUCLEOTIDE SEQUENCE [LARGE SCALE GENOMIC DNA]</scope>
    <source>
        <strain evidence="1 2">DSM 24661</strain>
    </source>
</reference>
<organism evidence="1 2">
    <name type="scientific">Pectinatus brassicae</name>
    <dbReference type="NCBI Taxonomy" id="862415"/>
    <lineage>
        <taxon>Bacteria</taxon>
        <taxon>Bacillati</taxon>
        <taxon>Bacillota</taxon>
        <taxon>Negativicutes</taxon>
        <taxon>Selenomonadales</taxon>
        <taxon>Selenomonadaceae</taxon>
        <taxon>Pectinatus</taxon>
    </lineage>
</organism>
<dbReference type="Gene3D" id="2.40.33.40">
    <property type="entry name" value="Phosphotransferase system, glucitol/sorbitol-specific IIA component"/>
    <property type="match status" value="1"/>
</dbReference>
<keyword evidence="2" id="KW-1185">Reference proteome</keyword>
<dbReference type="Pfam" id="PF03829">
    <property type="entry name" value="PTSIIA_gutA"/>
    <property type="match status" value="1"/>
</dbReference>
<dbReference type="RefSeq" id="WP_183862338.1">
    <property type="nucleotide sequence ID" value="NZ_JACHFH010000028.1"/>
</dbReference>
<dbReference type="PANTHER" id="PTHR40398:SF1">
    <property type="entry name" value="PTS SYSTEM GLUCITOL_SORBITOL-SPECIFIC EIIA COMPONENT"/>
    <property type="match status" value="1"/>
</dbReference>
<dbReference type="GO" id="GO:0005737">
    <property type="term" value="C:cytoplasm"/>
    <property type="evidence" value="ECO:0007669"/>
    <property type="project" value="InterPro"/>
</dbReference>
<comment type="caution">
    <text evidence="1">The sequence shown here is derived from an EMBL/GenBank/DDBJ whole genome shotgun (WGS) entry which is preliminary data.</text>
</comment>
<dbReference type="AlphaFoldDB" id="A0A840UL95"/>
<evidence type="ECO:0000313" key="1">
    <source>
        <dbReference type="EMBL" id="MBB5336940.1"/>
    </source>
</evidence>
<dbReference type="GO" id="GO:0009401">
    <property type="term" value="P:phosphoenolpyruvate-dependent sugar phosphotransferase system"/>
    <property type="evidence" value="ECO:0007669"/>
    <property type="project" value="InterPro"/>
</dbReference>
<evidence type="ECO:0000313" key="2">
    <source>
        <dbReference type="Proteomes" id="UP000559117"/>
    </source>
</evidence>
<dbReference type="PANTHER" id="PTHR40398">
    <property type="entry name" value="PTS SYSTEM GLUCITOL/SORBITOL-SPECIFIC EIIA COMPONENT"/>
    <property type="match status" value="1"/>
</dbReference>
<sequence length="116" mass="12733">MKYTFEVISVGENVLNFVKTNNSVNIFDEGCSEGLAAMSIVHTKNKLMADITAGDTLEWGAYKFKIVDIGNAVNDNIKELGHCTIVFNGKVNLPGQMAVEGMYIPHFRIGEAVSIY</sequence>
<dbReference type="GO" id="GO:0008982">
    <property type="term" value="F:protein-N(PI)-phosphohistidine-sugar phosphotransferase activity"/>
    <property type="evidence" value="ECO:0007669"/>
    <property type="project" value="InterPro"/>
</dbReference>
<name>A0A840UL95_9FIRM</name>
<proteinExistence type="predicted"/>
<dbReference type="Proteomes" id="UP000559117">
    <property type="component" value="Unassembled WGS sequence"/>
</dbReference>
<accession>A0A840UL95</accession>
<protein>
    <submittedName>
        <fullName evidence="1">PTS system glucitol/sorbitol-specific IIA component</fullName>
    </submittedName>
</protein>
<dbReference type="InterPro" id="IPR004716">
    <property type="entry name" value="PTS_IIA_glucitol/sorbitol-sp"/>
</dbReference>
<dbReference type="InterPro" id="IPR036665">
    <property type="entry name" value="PTS_IIA_glucitol/sorbitol_sf"/>
</dbReference>